<evidence type="ECO:0000256" key="1">
    <source>
        <dbReference type="SAM" id="Coils"/>
    </source>
</evidence>
<evidence type="ECO:0000313" key="3">
    <source>
        <dbReference type="EMBL" id="KAK3364969.1"/>
    </source>
</evidence>
<comment type="caution">
    <text evidence="3">The sequence shown here is derived from an EMBL/GenBank/DDBJ whole genome shotgun (WGS) entry which is preliminary data.</text>
</comment>
<keyword evidence="4" id="KW-1185">Reference proteome</keyword>
<name>A0AAE0JV90_9PEZI</name>
<reference evidence="3" key="2">
    <citation type="submission" date="2023-06" db="EMBL/GenBank/DDBJ databases">
        <authorList>
            <consortium name="Lawrence Berkeley National Laboratory"/>
            <person name="Haridas S."/>
            <person name="Hensen N."/>
            <person name="Bonometti L."/>
            <person name="Westerberg I."/>
            <person name="Brannstrom I.O."/>
            <person name="Guillou S."/>
            <person name="Cros-Aarteil S."/>
            <person name="Calhoun S."/>
            <person name="Kuo A."/>
            <person name="Mondo S."/>
            <person name="Pangilinan J."/>
            <person name="Riley R."/>
            <person name="Labutti K."/>
            <person name="Andreopoulos B."/>
            <person name="Lipzen A."/>
            <person name="Chen C."/>
            <person name="Yanf M."/>
            <person name="Daum C."/>
            <person name="Ng V."/>
            <person name="Clum A."/>
            <person name="Steindorff A."/>
            <person name="Ohm R."/>
            <person name="Martin F."/>
            <person name="Silar P."/>
            <person name="Natvig D."/>
            <person name="Lalanne C."/>
            <person name="Gautier V."/>
            <person name="Ament-Velasquez S.L."/>
            <person name="Kruys A."/>
            <person name="Hutchinson M.I."/>
            <person name="Powell A.J."/>
            <person name="Barry K."/>
            <person name="Miller A.N."/>
            <person name="Grigoriev I.V."/>
            <person name="Debuchy R."/>
            <person name="Gladieux P."/>
            <person name="Thoren M.H."/>
            <person name="Johannesson H."/>
        </authorList>
    </citation>
    <scope>NUCLEOTIDE SEQUENCE</scope>
    <source>
        <strain evidence="3">CBS 958.72</strain>
    </source>
</reference>
<sequence length="168" mass="18502">MALQAHLYGGSSLQVLDSSFASVAIIALALLSFAATLYNVKLNADCRNKETASKERISRNETEARNKEIRSKERIVRMQIEAELEETKMELEETKVKLEKTKMELKKTKMEPTYRLPSPQSNPGLTYRFLSSQLNPAAAAAAAIGSGSCCDGSARCWGSRSCDEHAVL</sequence>
<gene>
    <name evidence="3" type="ORF">B0T24DRAFT_598287</name>
</gene>
<keyword evidence="2" id="KW-1133">Transmembrane helix</keyword>
<proteinExistence type="predicted"/>
<reference evidence="3" key="1">
    <citation type="journal article" date="2023" name="Mol. Phylogenet. Evol.">
        <title>Genome-scale phylogeny and comparative genomics of the fungal order Sordariales.</title>
        <authorList>
            <person name="Hensen N."/>
            <person name="Bonometti L."/>
            <person name="Westerberg I."/>
            <person name="Brannstrom I.O."/>
            <person name="Guillou S."/>
            <person name="Cros-Aarteil S."/>
            <person name="Calhoun S."/>
            <person name="Haridas S."/>
            <person name="Kuo A."/>
            <person name="Mondo S."/>
            <person name="Pangilinan J."/>
            <person name="Riley R."/>
            <person name="LaButti K."/>
            <person name="Andreopoulos B."/>
            <person name="Lipzen A."/>
            <person name="Chen C."/>
            <person name="Yan M."/>
            <person name="Daum C."/>
            <person name="Ng V."/>
            <person name="Clum A."/>
            <person name="Steindorff A."/>
            <person name="Ohm R.A."/>
            <person name="Martin F."/>
            <person name="Silar P."/>
            <person name="Natvig D.O."/>
            <person name="Lalanne C."/>
            <person name="Gautier V."/>
            <person name="Ament-Velasquez S.L."/>
            <person name="Kruys A."/>
            <person name="Hutchinson M.I."/>
            <person name="Powell A.J."/>
            <person name="Barry K."/>
            <person name="Miller A.N."/>
            <person name="Grigoriev I.V."/>
            <person name="Debuchy R."/>
            <person name="Gladieux P."/>
            <person name="Hiltunen Thoren M."/>
            <person name="Johannesson H."/>
        </authorList>
    </citation>
    <scope>NUCLEOTIDE SEQUENCE</scope>
    <source>
        <strain evidence="3">CBS 958.72</strain>
    </source>
</reference>
<feature type="coiled-coil region" evidence="1">
    <location>
        <begin position="77"/>
        <end position="111"/>
    </location>
</feature>
<dbReference type="Proteomes" id="UP001287356">
    <property type="component" value="Unassembled WGS sequence"/>
</dbReference>
<dbReference type="AlphaFoldDB" id="A0AAE0JV90"/>
<protein>
    <submittedName>
        <fullName evidence="3">Uncharacterized protein</fullName>
    </submittedName>
</protein>
<keyword evidence="2" id="KW-0472">Membrane</keyword>
<evidence type="ECO:0000256" key="2">
    <source>
        <dbReference type="SAM" id="Phobius"/>
    </source>
</evidence>
<keyword evidence="1" id="KW-0175">Coiled coil</keyword>
<evidence type="ECO:0000313" key="4">
    <source>
        <dbReference type="Proteomes" id="UP001287356"/>
    </source>
</evidence>
<feature type="transmembrane region" description="Helical" evidence="2">
    <location>
        <begin position="20"/>
        <end position="40"/>
    </location>
</feature>
<organism evidence="3 4">
    <name type="scientific">Lasiosphaeria ovina</name>
    <dbReference type="NCBI Taxonomy" id="92902"/>
    <lineage>
        <taxon>Eukaryota</taxon>
        <taxon>Fungi</taxon>
        <taxon>Dikarya</taxon>
        <taxon>Ascomycota</taxon>
        <taxon>Pezizomycotina</taxon>
        <taxon>Sordariomycetes</taxon>
        <taxon>Sordariomycetidae</taxon>
        <taxon>Sordariales</taxon>
        <taxon>Lasiosphaeriaceae</taxon>
        <taxon>Lasiosphaeria</taxon>
    </lineage>
</organism>
<keyword evidence="2" id="KW-0812">Transmembrane</keyword>
<dbReference type="EMBL" id="JAULSN010000009">
    <property type="protein sequence ID" value="KAK3364969.1"/>
    <property type="molecule type" value="Genomic_DNA"/>
</dbReference>
<accession>A0AAE0JV90</accession>